<proteinExistence type="predicted"/>
<reference evidence="2" key="1">
    <citation type="submission" date="2020-12" db="EMBL/GenBank/DDBJ databases">
        <title>Metabolic potential, ecology and presence of endohyphal bacteria is reflected in genomic diversity of Mucoromycotina.</title>
        <authorList>
            <person name="Muszewska A."/>
            <person name="Okrasinska A."/>
            <person name="Steczkiewicz K."/>
            <person name="Drgas O."/>
            <person name="Orlowska M."/>
            <person name="Perlinska-Lenart U."/>
            <person name="Aleksandrzak-Piekarczyk T."/>
            <person name="Szatraj K."/>
            <person name="Zielenkiewicz U."/>
            <person name="Pilsyk S."/>
            <person name="Malc E."/>
            <person name="Mieczkowski P."/>
            <person name="Kruszewska J.S."/>
            <person name="Biernat P."/>
            <person name="Pawlowska J."/>
        </authorList>
    </citation>
    <scope>NUCLEOTIDE SEQUENCE</scope>
    <source>
        <strain evidence="2">WA0000017839</strain>
    </source>
</reference>
<evidence type="ECO:0000256" key="1">
    <source>
        <dbReference type="SAM" id="MobiDB-lite"/>
    </source>
</evidence>
<organism evidence="2 3">
    <name type="scientific">Mucor saturninus</name>
    <dbReference type="NCBI Taxonomy" id="64648"/>
    <lineage>
        <taxon>Eukaryota</taxon>
        <taxon>Fungi</taxon>
        <taxon>Fungi incertae sedis</taxon>
        <taxon>Mucoromycota</taxon>
        <taxon>Mucoromycotina</taxon>
        <taxon>Mucoromycetes</taxon>
        <taxon>Mucorales</taxon>
        <taxon>Mucorineae</taxon>
        <taxon>Mucoraceae</taxon>
        <taxon>Mucor</taxon>
    </lineage>
</organism>
<protein>
    <submittedName>
        <fullName evidence="2">Uncharacterized protein</fullName>
    </submittedName>
</protein>
<comment type="caution">
    <text evidence="2">The sequence shown here is derived from an EMBL/GenBank/DDBJ whole genome shotgun (WGS) entry which is preliminary data.</text>
</comment>
<sequence>MPPIAIGDVYVLVGKDILLLDDVKKNPALLCPSPPVSSLACPPVAASPSAVVVSSPVSSLSSLPSLAKKEQICLSLDCACVAGGPCTGRGLLPSLRPLRQRTSASHSFAFACEAITGAWMVENPSAPVFSSSGQPPLVASGRKDQTTSSSFGFVVSSPLGDNATPAVSSPFGDNALSAVSSSVEDNASLPFASCASVEPVVSGGSPPLTLLTSVSASAGWSSFPSSPASSSPRVLSDLPSFPASPVLSSAPVSSAPASPGLSFAPFALFGVEMSPPSSPSLRLPASPVMSPAPASPAFSSAPDSPGLSSAPFALFGVEITPPSSPSLRLSSFPSPGASSRRLPSSFEEEDNRDRKKMRSRE</sequence>
<accession>A0A8H7UUY0</accession>
<name>A0A8H7UUY0_9FUNG</name>
<evidence type="ECO:0000313" key="3">
    <source>
        <dbReference type="Proteomes" id="UP000603453"/>
    </source>
</evidence>
<feature type="region of interest" description="Disordered" evidence="1">
    <location>
        <begin position="279"/>
        <end position="305"/>
    </location>
</feature>
<evidence type="ECO:0000313" key="2">
    <source>
        <dbReference type="EMBL" id="KAG2196595.1"/>
    </source>
</evidence>
<keyword evidence="3" id="KW-1185">Reference proteome</keyword>
<feature type="compositionally biased region" description="Low complexity" evidence="1">
    <location>
        <begin position="325"/>
        <end position="335"/>
    </location>
</feature>
<dbReference type="AlphaFoldDB" id="A0A8H7UUY0"/>
<feature type="region of interest" description="Disordered" evidence="1">
    <location>
        <begin position="323"/>
        <end position="361"/>
    </location>
</feature>
<gene>
    <name evidence="2" type="ORF">INT47_004898</name>
</gene>
<dbReference type="EMBL" id="JAEPRD010000143">
    <property type="protein sequence ID" value="KAG2196595.1"/>
    <property type="molecule type" value="Genomic_DNA"/>
</dbReference>
<dbReference type="Proteomes" id="UP000603453">
    <property type="component" value="Unassembled WGS sequence"/>
</dbReference>